<dbReference type="InterPro" id="IPR050325">
    <property type="entry name" value="Prot/Nucl_acid_deglycase"/>
</dbReference>
<keyword evidence="2" id="KW-0456">Lyase</keyword>
<evidence type="ECO:0000259" key="5">
    <source>
        <dbReference type="Pfam" id="PF01965"/>
    </source>
</evidence>
<dbReference type="GO" id="GO:0005737">
    <property type="term" value="C:cytoplasm"/>
    <property type="evidence" value="ECO:0007669"/>
    <property type="project" value="TreeGrafter"/>
</dbReference>
<dbReference type="GO" id="GO:0019172">
    <property type="term" value="F:glyoxalase III activity"/>
    <property type="evidence" value="ECO:0007669"/>
    <property type="project" value="TreeGrafter"/>
</dbReference>
<protein>
    <submittedName>
        <fullName evidence="6">ThiJ/PfpI protein</fullName>
    </submittedName>
</protein>
<evidence type="ECO:0000313" key="6">
    <source>
        <dbReference type="EMBL" id="RMN11054.1"/>
    </source>
</evidence>
<comment type="similarity">
    <text evidence="3">Belongs to the peptidase C56 family. HSP31-like subfamily.</text>
</comment>
<dbReference type="InterPro" id="IPR014718">
    <property type="entry name" value="GH-type_carb-bd"/>
</dbReference>
<accession>A0A3M3JJL0</accession>
<dbReference type="InterPro" id="IPR002818">
    <property type="entry name" value="DJ-1/PfpI"/>
</dbReference>
<feature type="domain" description="DJ-1/PfpI" evidence="5">
    <location>
        <begin position="472"/>
        <end position="668"/>
    </location>
</feature>
<evidence type="ECO:0000256" key="4">
    <source>
        <dbReference type="SAM" id="MobiDB-lite"/>
    </source>
</evidence>
<dbReference type="SUPFAM" id="SSF52317">
    <property type="entry name" value="Class I glutamine amidotransferase-like"/>
    <property type="match status" value="1"/>
</dbReference>
<dbReference type="Pfam" id="PF01965">
    <property type="entry name" value="DJ-1_PfpI"/>
    <property type="match status" value="1"/>
</dbReference>
<keyword evidence="1" id="KW-0346">Stress response</keyword>
<evidence type="ECO:0000256" key="1">
    <source>
        <dbReference type="ARBA" id="ARBA00023016"/>
    </source>
</evidence>
<dbReference type="CDD" id="cd09023">
    <property type="entry name" value="Aldose_epim_Ec_c4013"/>
    <property type="match status" value="1"/>
</dbReference>
<dbReference type="Proteomes" id="UP000271468">
    <property type="component" value="Unassembled WGS sequence"/>
</dbReference>
<dbReference type="Pfam" id="PF14486">
    <property type="entry name" value="DUF4432"/>
    <property type="match status" value="1"/>
</dbReference>
<dbReference type="PANTHER" id="PTHR48094:SF11">
    <property type="entry name" value="GLUTATHIONE-INDEPENDENT GLYOXALASE HSP31-RELATED"/>
    <property type="match status" value="1"/>
</dbReference>
<gene>
    <name evidence="6" type="ORF">ALQ65_100556</name>
</gene>
<name>A0A3M3JJL0_9PSED</name>
<dbReference type="GO" id="GO:0019243">
    <property type="term" value="P:methylglyoxal catabolic process to D-lactate via S-lactoyl-glutathione"/>
    <property type="evidence" value="ECO:0007669"/>
    <property type="project" value="TreeGrafter"/>
</dbReference>
<dbReference type="Gene3D" id="2.70.98.10">
    <property type="match status" value="1"/>
</dbReference>
<dbReference type="CDD" id="cd03141">
    <property type="entry name" value="GATase1_Hsp31_like"/>
    <property type="match status" value="1"/>
</dbReference>
<organism evidence="6 7">
    <name type="scientific">Pseudomonas syringae pv. coriandricola</name>
    <dbReference type="NCBI Taxonomy" id="264453"/>
    <lineage>
        <taxon>Bacteria</taxon>
        <taxon>Pseudomonadati</taxon>
        <taxon>Pseudomonadota</taxon>
        <taxon>Gammaproteobacteria</taxon>
        <taxon>Pseudomonadales</taxon>
        <taxon>Pseudomonadaceae</taxon>
        <taxon>Pseudomonas</taxon>
    </lineage>
</organism>
<dbReference type="InterPro" id="IPR027839">
    <property type="entry name" value="DUF4432"/>
</dbReference>
<dbReference type="PANTHER" id="PTHR48094">
    <property type="entry name" value="PROTEIN/NUCLEIC ACID DEGLYCASE DJ-1-RELATED"/>
    <property type="match status" value="1"/>
</dbReference>
<comment type="caution">
    <text evidence="6">The sequence shown here is derived from an EMBL/GenBank/DDBJ whole genome shotgun (WGS) entry which is preliminary data.</text>
</comment>
<evidence type="ECO:0000256" key="2">
    <source>
        <dbReference type="ARBA" id="ARBA00023239"/>
    </source>
</evidence>
<dbReference type="EMBL" id="RBOV01000212">
    <property type="protein sequence ID" value="RMN11054.1"/>
    <property type="molecule type" value="Genomic_DNA"/>
</dbReference>
<evidence type="ECO:0000256" key="3">
    <source>
        <dbReference type="ARBA" id="ARBA00038493"/>
    </source>
</evidence>
<dbReference type="InterPro" id="IPR029062">
    <property type="entry name" value="Class_I_gatase-like"/>
</dbReference>
<proteinExistence type="inferred from homology"/>
<reference evidence="6 7" key="1">
    <citation type="submission" date="2018-08" db="EMBL/GenBank/DDBJ databases">
        <title>Recombination of ecologically and evolutionarily significant loci maintains genetic cohesion in the Pseudomonas syringae species complex.</title>
        <authorList>
            <person name="Dillon M."/>
            <person name="Thakur S."/>
            <person name="Almeida R.N.D."/>
            <person name="Weir B.S."/>
            <person name="Guttman D.S."/>
        </authorList>
    </citation>
    <scope>NUCLEOTIDE SEQUENCE [LARGE SCALE GENOMIC DNA]</scope>
    <source>
        <strain evidence="6 7">ICMP 12341</strain>
    </source>
</reference>
<feature type="region of interest" description="Disordered" evidence="4">
    <location>
        <begin position="491"/>
        <end position="520"/>
    </location>
</feature>
<dbReference type="AlphaFoldDB" id="A0A3M3JJL0"/>
<dbReference type="Gene3D" id="3.40.50.880">
    <property type="match status" value="1"/>
</dbReference>
<sequence>MAESFNCSMNEVRKNHNSNNFRRTTAMKSLPLLAGLGALTAASSVFAWDYVLLDTDKAAQNQQITSQQLGVKTDKPFIITMRTLHGGRQEGVSIIDIDNGTMKLSVVPTRGMNVLQASVGDVRMGWDSPVKDVVNPAFIELNGRGGLGWLEGFNELVTRCGYEWVGHPGMDNGELLTLHGRAANIPASKVTLQIDEKPPYAIRLKGELKEQAFKKVDFSVQTELVTEPGSTSFSLNDTLTNNGDYPKEYQALYHSNFSTPFLEQGARFEAPVKQVSPFNEKAKGDLGDWQTYRAPTPDYDETVYNVVPYGDAKGDTLTVLHNKAGSLGVAVGFNTKQLPVFSLWKNTDTKGQGYVTGLEPGTSFSYNRRFQRPLNLVPTIAPKEQRQFQISYSLLADKGAVDKALGQIKTIQDGRETEVRKEPLVDLTTLEIFACLHPLNPSKTSMNMKILMVLTSHDQLGDTGKKTGFWLEEFAAPYYVFKDANAEVTLVSPKGGQPPLDPKSDEPDAQTAETERFAKDADAQKVLANTGLLSEVNAADFDAVFYPGGHGPLWDLAEDPHSIALIEAFAKADKPHGLVCHAPGVLRKVKAQNGEPLVKGRRVTGFTNTEEEAVGLTEVVPFLVEDVLKELGGDYSKGDDWSIHVLTDGKLVTGQNPASSAQAAKDVLTLLG</sequence>
<evidence type="ECO:0000313" key="7">
    <source>
        <dbReference type="Proteomes" id="UP000271468"/>
    </source>
</evidence>
<dbReference type="GO" id="GO:0030246">
    <property type="term" value="F:carbohydrate binding"/>
    <property type="evidence" value="ECO:0007669"/>
    <property type="project" value="InterPro"/>
</dbReference>